<evidence type="ECO:0000256" key="1">
    <source>
        <dbReference type="SAM" id="MobiDB-lite"/>
    </source>
</evidence>
<feature type="region of interest" description="Disordered" evidence="1">
    <location>
        <begin position="1"/>
        <end position="21"/>
    </location>
</feature>
<dbReference type="AlphaFoldDB" id="A0A2P6RQ37"/>
<evidence type="ECO:0000313" key="2">
    <source>
        <dbReference type="EMBL" id="PRQ48555.1"/>
    </source>
</evidence>
<dbReference type="EMBL" id="PDCK01000040">
    <property type="protein sequence ID" value="PRQ48555.1"/>
    <property type="molecule type" value="Genomic_DNA"/>
</dbReference>
<gene>
    <name evidence="2" type="ORF">RchiOBHm_Chr2g0112021</name>
</gene>
<comment type="caution">
    <text evidence="2">The sequence shown here is derived from an EMBL/GenBank/DDBJ whole genome shotgun (WGS) entry which is preliminary data.</text>
</comment>
<sequence length="68" mass="7919">MNLVKLSRIPNTPSREGGRERERERALLILCVGHKPQIIRHSLPIGYRVQSFSLFWSNCKSKLKTLMQ</sequence>
<dbReference type="Gramene" id="PRQ48555">
    <property type="protein sequence ID" value="PRQ48555"/>
    <property type="gene ID" value="RchiOBHm_Chr2g0112021"/>
</dbReference>
<dbReference type="Proteomes" id="UP000238479">
    <property type="component" value="Chromosome 2"/>
</dbReference>
<accession>A0A2P6RQ37</accession>
<organism evidence="2 3">
    <name type="scientific">Rosa chinensis</name>
    <name type="common">China rose</name>
    <dbReference type="NCBI Taxonomy" id="74649"/>
    <lineage>
        <taxon>Eukaryota</taxon>
        <taxon>Viridiplantae</taxon>
        <taxon>Streptophyta</taxon>
        <taxon>Embryophyta</taxon>
        <taxon>Tracheophyta</taxon>
        <taxon>Spermatophyta</taxon>
        <taxon>Magnoliopsida</taxon>
        <taxon>eudicotyledons</taxon>
        <taxon>Gunneridae</taxon>
        <taxon>Pentapetalae</taxon>
        <taxon>rosids</taxon>
        <taxon>fabids</taxon>
        <taxon>Rosales</taxon>
        <taxon>Rosaceae</taxon>
        <taxon>Rosoideae</taxon>
        <taxon>Rosoideae incertae sedis</taxon>
        <taxon>Rosa</taxon>
    </lineage>
</organism>
<keyword evidence="3" id="KW-1185">Reference proteome</keyword>
<name>A0A2P6RQ37_ROSCH</name>
<evidence type="ECO:0000313" key="3">
    <source>
        <dbReference type="Proteomes" id="UP000238479"/>
    </source>
</evidence>
<proteinExistence type="predicted"/>
<reference evidence="2 3" key="1">
    <citation type="journal article" date="2018" name="Nat. Genet.">
        <title>The Rosa genome provides new insights in the design of modern roses.</title>
        <authorList>
            <person name="Bendahmane M."/>
        </authorList>
    </citation>
    <scope>NUCLEOTIDE SEQUENCE [LARGE SCALE GENOMIC DNA]</scope>
    <source>
        <strain evidence="3">cv. Old Blush</strain>
    </source>
</reference>
<protein>
    <submittedName>
        <fullName evidence="2">Uncharacterized protein</fullName>
    </submittedName>
</protein>